<dbReference type="PRINTS" id="PR00604">
    <property type="entry name" value="CYTCHRMECIAB"/>
</dbReference>
<evidence type="ECO:0000259" key="12">
    <source>
        <dbReference type="PROSITE" id="PS51007"/>
    </source>
</evidence>
<evidence type="ECO:0000313" key="15">
    <source>
        <dbReference type="Proteomes" id="UP000663888"/>
    </source>
</evidence>
<comment type="subcellular location">
    <subcellularLocation>
        <location evidence="1">Mitochondrion intermembrane space</location>
    </subcellularLocation>
</comment>
<dbReference type="Proteomes" id="UP000663888">
    <property type="component" value="Unassembled WGS sequence"/>
</dbReference>
<dbReference type="SUPFAM" id="SSF46626">
    <property type="entry name" value="Cytochrome c"/>
    <property type="match status" value="1"/>
</dbReference>
<evidence type="ECO:0000313" key="14">
    <source>
        <dbReference type="EMBL" id="CAE6526397.1"/>
    </source>
</evidence>
<keyword evidence="8 9" id="KW-0408">Iron</keyword>
<dbReference type="InterPro" id="IPR002327">
    <property type="entry name" value="Cyt_c_1A/1B"/>
</dbReference>
<evidence type="ECO:0000256" key="8">
    <source>
        <dbReference type="ARBA" id="ARBA00023004"/>
    </source>
</evidence>
<dbReference type="PANTHER" id="PTHR11961">
    <property type="entry name" value="CYTOCHROME C"/>
    <property type="match status" value="1"/>
</dbReference>
<dbReference type="Proteomes" id="UP000663861">
    <property type="component" value="Unassembled WGS sequence"/>
</dbReference>
<evidence type="ECO:0000256" key="7">
    <source>
        <dbReference type="ARBA" id="ARBA00022982"/>
    </source>
</evidence>
<evidence type="ECO:0000256" key="6">
    <source>
        <dbReference type="ARBA" id="ARBA00022723"/>
    </source>
</evidence>
<dbReference type="InterPro" id="IPR009056">
    <property type="entry name" value="Cyt_c-like_dom"/>
</dbReference>
<evidence type="ECO:0000256" key="2">
    <source>
        <dbReference type="ARBA" id="ARBA00006488"/>
    </source>
</evidence>
<evidence type="ECO:0000256" key="5">
    <source>
        <dbReference type="ARBA" id="ARBA00022660"/>
    </source>
</evidence>
<dbReference type="Pfam" id="PF00034">
    <property type="entry name" value="Cytochrom_C"/>
    <property type="match status" value="1"/>
</dbReference>
<keyword evidence="6 9" id="KW-0479">Metal-binding</keyword>
<proteinExistence type="inferred from homology"/>
<name>A0A8H3CT91_9AGAM</name>
<evidence type="ECO:0000313" key="13">
    <source>
        <dbReference type="EMBL" id="CAE6498951.1"/>
    </source>
</evidence>
<keyword evidence="5 11" id="KW-0679">Respiratory chain</keyword>
<comment type="PTM">
    <text evidence="11">Binds 1 heme group per subunit.</text>
</comment>
<dbReference type="EMBL" id="CAJMWY010004279">
    <property type="protein sequence ID" value="CAE6526397.1"/>
    <property type="molecule type" value="Genomic_DNA"/>
</dbReference>
<dbReference type="GO" id="GO:0020037">
    <property type="term" value="F:heme binding"/>
    <property type="evidence" value="ECO:0007669"/>
    <property type="project" value="InterPro"/>
</dbReference>
<evidence type="ECO:0000256" key="9">
    <source>
        <dbReference type="PROSITE-ProRule" id="PRU00433"/>
    </source>
</evidence>
<organism evidence="13 15">
    <name type="scientific">Rhizoctonia solani</name>
    <dbReference type="NCBI Taxonomy" id="456999"/>
    <lineage>
        <taxon>Eukaryota</taxon>
        <taxon>Fungi</taxon>
        <taxon>Dikarya</taxon>
        <taxon>Basidiomycota</taxon>
        <taxon>Agaricomycotina</taxon>
        <taxon>Agaricomycetes</taxon>
        <taxon>Cantharellales</taxon>
        <taxon>Ceratobasidiaceae</taxon>
        <taxon>Rhizoctonia</taxon>
    </lineage>
</organism>
<evidence type="ECO:0000256" key="4">
    <source>
        <dbReference type="ARBA" id="ARBA00022617"/>
    </source>
</evidence>
<dbReference type="Gene3D" id="1.10.760.10">
    <property type="entry name" value="Cytochrome c-like domain"/>
    <property type="match status" value="1"/>
</dbReference>
<keyword evidence="11" id="KW-0496">Mitochondrion</keyword>
<dbReference type="GO" id="GO:0005758">
    <property type="term" value="C:mitochondrial intermembrane space"/>
    <property type="evidence" value="ECO:0007669"/>
    <property type="project" value="UniProtKB-SubCell"/>
</dbReference>
<dbReference type="PROSITE" id="PS51007">
    <property type="entry name" value="CYTC"/>
    <property type="match status" value="1"/>
</dbReference>
<dbReference type="AlphaFoldDB" id="A0A8H3CT91"/>
<keyword evidence="3 11" id="KW-0813">Transport</keyword>
<evidence type="ECO:0000256" key="1">
    <source>
        <dbReference type="ARBA" id="ARBA00004569"/>
    </source>
</evidence>
<feature type="domain" description="Cytochrome c" evidence="12">
    <location>
        <begin position="6"/>
        <end position="103"/>
    </location>
</feature>
<evidence type="ECO:0000256" key="11">
    <source>
        <dbReference type="RuleBase" id="RU004427"/>
    </source>
</evidence>
<reference evidence="13" key="1">
    <citation type="submission" date="2021-01" db="EMBL/GenBank/DDBJ databases">
        <authorList>
            <person name="Kaushik A."/>
        </authorList>
    </citation>
    <scope>NUCLEOTIDE SEQUENCE</scope>
    <source>
        <strain evidence="13">AG4-R118</strain>
        <strain evidence="14">AG4-RS23</strain>
    </source>
</reference>
<dbReference type="InterPro" id="IPR036909">
    <property type="entry name" value="Cyt_c-like_dom_sf"/>
</dbReference>
<comment type="caution">
    <text evidence="13">The sequence shown here is derived from an EMBL/GenBank/DDBJ whole genome shotgun (WGS) entry which is preliminary data.</text>
</comment>
<evidence type="ECO:0000256" key="3">
    <source>
        <dbReference type="ARBA" id="ARBA00022448"/>
    </source>
</evidence>
<keyword evidence="4 9" id="KW-0349">Heme</keyword>
<protein>
    <recommendedName>
        <fullName evidence="12">Cytochrome c domain-containing protein</fullName>
    </recommendedName>
</protein>
<sequence>MSQTADAFSRGATLFRERCSKCHTVDSQGPKDLTNLYRSESQRSFVNEETQEPSTRHVIWDHATLDQYLLDPKSIGRRRKVPFTPITKPLDREDLIAYLKGKSEGLPG</sequence>
<dbReference type="EMBL" id="CAJMWX010001611">
    <property type="protein sequence ID" value="CAE6498951.1"/>
    <property type="molecule type" value="Genomic_DNA"/>
</dbReference>
<dbReference type="GO" id="GO:0046872">
    <property type="term" value="F:metal ion binding"/>
    <property type="evidence" value="ECO:0007669"/>
    <property type="project" value="UniProtKB-KW"/>
</dbReference>
<evidence type="ECO:0000256" key="10">
    <source>
        <dbReference type="RuleBase" id="RU004426"/>
    </source>
</evidence>
<comment type="similarity">
    <text evidence="2 10">Belongs to the cytochrome c family.</text>
</comment>
<keyword evidence="7 11" id="KW-0249">Electron transport</keyword>
<comment type="function">
    <text evidence="11">Electron carrier protein. The oxidized form of the cytochrome c heme group can accept an electron from the heme group of the cytochrome c1 subunit of cytochrome reductase. Cytochrome c then transfers this electron to the cytochrome oxidase complex, the final protein carrier in the mitochondrial electron-transport chain.</text>
</comment>
<accession>A0A8H3CT91</accession>
<gene>
    <name evidence="13" type="ORF">RDB_LOCUS150601</name>
    <name evidence="14" type="ORF">RDB_LOCUS165018</name>
</gene>
<dbReference type="GO" id="GO:0009055">
    <property type="term" value="F:electron transfer activity"/>
    <property type="evidence" value="ECO:0007669"/>
    <property type="project" value="InterPro"/>
</dbReference>